<dbReference type="AlphaFoldDB" id="A0AA85IUL4"/>
<evidence type="ECO:0000256" key="1">
    <source>
        <dbReference type="SAM" id="MobiDB-lite"/>
    </source>
</evidence>
<reference evidence="2" key="1">
    <citation type="submission" date="2022-06" db="EMBL/GenBank/DDBJ databases">
        <authorList>
            <person name="Berger JAMES D."/>
            <person name="Berger JAMES D."/>
        </authorList>
    </citation>
    <scope>NUCLEOTIDE SEQUENCE [LARGE SCALE GENOMIC DNA]</scope>
</reference>
<accession>A0AA85IUL4</accession>
<proteinExistence type="predicted"/>
<feature type="region of interest" description="Disordered" evidence="1">
    <location>
        <begin position="283"/>
        <end position="311"/>
    </location>
</feature>
<dbReference type="Proteomes" id="UP000050795">
    <property type="component" value="Unassembled WGS sequence"/>
</dbReference>
<feature type="compositionally biased region" description="Polar residues" evidence="1">
    <location>
        <begin position="1"/>
        <end position="10"/>
    </location>
</feature>
<keyword evidence="2" id="KW-1185">Reference proteome</keyword>
<protein>
    <submittedName>
        <fullName evidence="3">Uncharacterized protein</fullName>
    </submittedName>
</protein>
<feature type="region of interest" description="Disordered" evidence="1">
    <location>
        <begin position="1"/>
        <end position="21"/>
    </location>
</feature>
<organism evidence="2 3">
    <name type="scientific">Trichobilharzia regenti</name>
    <name type="common">Nasal bird schistosome</name>
    <dbReference type="NCBI Taxonomy" id="157069"/>
    <lineage>
        <taxon>Eukaryota</taxon>
        <taxon>Metazoa</taxon>
        <taxon>Spiralia</taxon>
        <taxon>Lophotrochozoa</taxon>
        <taxon>Platyhelminthes</taxon>
        <taxon>Trematoda</taxon>
        <taxon>Digenea</taxon>
        <taxon>Strigeidida</taxon>
        <taxon>Schistosomatoidea</taxon>
        <taxon>Schistosomatidae</taxon>
        <taxon>Trichobilharzia</taxon>
    </lineage>
</organism>
<reference evidence="3" key="2">
    <citation type="submission" date="2023-11" db="UniProtKB">
        <authorList>
            <consortium name="WormBaseParasite"/>
        </authorList>
    </citation>
    <scope>IDENTIFICATION</scope>
</reference>
<dbReference type="WBParaSite" id="TREG1_104110.3">
    <property type="protein sequence ID" value="TREG1_104110.3"/>
    <property type="gene ID" value="TREG1_104110"/>
</dbReference>
<evidence type="ECO:0000313" key="2">
    <source>
        <dbReference type="Proteomes" id="UP000050795"/>
    </source>
</evidence>
<evidence type="ECO:0000313" key="3">
    <source>
        <dbReference type="WBParaSite" id="TREG1_104110.3"/>
    </source>
</evidence>
<name>A0AA85IUL4_TRIRE</name>
<sequence>MANTSPTQNDEAIKEQAKPITPMGYTKDEMREFTQLLVKYKNMLTDRERSQPSLMMKKHMWMQFSEYLHSKGYPRRHWTRLRHKGQKMLREMDLTMKDRQTTVCPDTPKSSESTSVHQVVVSVNGDSHVSGQCTPVGNVESSVGQLSLPSLTPSPCVWISPGPHINSTPPMVSTHTSPSNTMGLRILNVYSIAPIPQDLCVPYDSAEKTVKSGNKSDELTNGVLGHSGVNESVSVSNGGEVKGCRVGDVGVCEPRCVGGGGSGESETIDLSVSSDEESVEEMDVNGVGDGGVGTGDASDRGYRSDDDVDDGERRRRSALMFEKQMRYLDLKIEVLEMKKRYLSEKMNSMTPS</sequence>